<accession>A0A0R3S2Z0</accession>
<feature type="region of interest" description="Disordered" evidence="1">
    <location>
        <begin position="1"/>
        <end position="31"/>
    </location>
</feature>
<organism evidence="2 3">
    <name type="scientific">Elaeophora elaphi</name>
    <dbReference type="NCBI Taxonomy" id="1147741"/>
    <lineage>
        <taxon>Eukaryota</taxon>
        <taxon>Metazoa</taxon>
        <taxon>Ecdysozoa</taxon>
        <taxon>Nematoda</taxon>
        <taxon>Chromadorea</taxon>
        <taxon>Rhabditida</taxon>
        <taxon>Spirurina</taxon>
        <taxon>Spiruromorpha</taxon>
        <taxon>Filarioidea</taxon>
        <taxon>Onchocercidae</taxon>
        <taxon>Elaeophora</taxon>
    </lineage>
</organism>
<dbReference type="AlphaFoldDB" id="A0A0R3S2Z0"/>
<keyword evidence="2" id="KW-1185">Reference proteome</keyword>
<evidence type="ECO:0000256" key="1">
    <source>
        <dbReference type="SAM" id="MobiDB-lite"/>
    </source>
</evidence>
<dbReference type="Proteomes" id="UP000050640">
    <property type="component" value="Unplaced"/>
</dbReference>
<protein>
    <submittedName>
        <fullName evidence="3">Uncharacterized protein</fullName>
    </submittedName>
</protein>
<evidence type="ECO:0000313" key="2">
    <source>
        <dbReference type="Proteomes" id="UP000050640"/>
    </source>
</evidence>
<name>A0A0R3S2Z0_9BILA</name>
<reference evidence="3" key="1">
    <citation type="submission" date="2017-02" db="UniProtKB">
        <authorList>
            <consortium name="WormBaseParasite"/>
        </authorList>
    </citation>
    <scope>IDENTIFICATION</scope>
</reference>
<evidence type="ECO:0000313" key="3">
    <source>
        <dbReference type="WBParaSite" id="EEL_0000910701-mRNA-1"/>
    </source>
</evidence>
<proteinExistence type="predicted"/>
<sequence length="31" mass="3196">MKGEKGLSGPAGPRVSFSNDLCLANDHPIPS</sequence>
<dbReference type="WBParaSite" id="EEL_0000910701-mRNA-1">
    <property type="protein sequence ID" value="EEL_0000910701-mRNA-1"/>
    <property type="gene ID" value="EEL_0000910701"/>
</dbReference>